<sequence>MKIVTKPIGCVINFDKKNEFPEHVRFRYKDKKEENQAV</sequence>
<dbReference type="EMBL" id="VSSQ01121685">
    <property type="protein sequence ID" value="MPN53969.1"/>
    <property type="molecule type" value="Genomic_DNA"/>
</dbReference>
<name>A0A645IU84_9ZZZZ</name>
<gene>
    <name evidence="1" type="ORF">SDC9_201638</name>
</gene>
<protein>
    <submittedName>
        <fullName evidence="1">Uncharacterized protein</fullName>
    </submittedName>
</protein>
<proteinExistence type="predicted"/>
<evidence type="ECO:0000313" key="1">
    <source>
        <dbReference type="EMBL" id="MPN53969.1"/>
    </source>
</evidence>
<organism evidence="1">
    <name type="scientific">bioreactor metagenome</name>
    <dbReference type="NCBI Taxonomy" id="1076179"/>
    <lineage>
        <taxon>unclassified sequences</taxon>
        <taxon>metagenomes</taxon>
        <taxon>ecological metagenomes</taxon>
    </lineage>
</organism>
<comment type="caution">
    <text evidence="1">The sequence shown here is derived from an EMBL/GenBank/DDBJ whole genome shotgun (WGS) entry which is preliminary data.</text>
</comment>
<reference evidence="1" key="1">
    <citation type="submission" date="2019-08" db="EMBL/GenBank/DDBJ databases">
        <authorList>
            <person name="Kucharzyk K."/>
            <person name="Murdoch R.W."/>
            <person name="Higgins S."/>
            <person name="Loffler F."/>
        </authorList>
    </citation>
    <scope>NUCLEOTIDE SEQUENCE</scope>
</reference>
<accession>A0A645IU84</accession>
<dbReference type="AlphaFoldDB" id="A0A645IU84"/>